<dbReference type="EMBL" id="PVNS01000002">
    <property type="protein sequence ID" value="PRO66675.1"/>
    <property type="molecule type" value="Genomic_DNA"/>
</dbReference>
<reference evidence="7 8" key="1">
    <citation type="submission" date="2018-03" db="EMBL/GenBank/DDBJ databases">
        <title>Bacillus urumqiensis sp. nov., a moderately haloalkaliphilic bacterium isolated from a salt lake.</title>
        <authorList>
            <person name="Zhao B."/>
            <person name="Liao Z."/>
        </authorList>
    </citation>
    <scope>NUCLEOTIDE SEQUENCE [LARGE SCALE GENOMIC DNA]</scope>
    <source>
        <strain evidence="7 8">BZ-SZ-XJ18</strain>
    </source>
</reference>
<feature type="transmembrane region" description="Helical" evidence="6">
    <location>
        <begin position="234"/>
        <end position="255"/>
    </location>
</feature>
<feature type="transmembrane region" description="Helical" evidence="6">
    <location>
        <begin position="43"/>
        <end position="62"/>
    </location>
</feature>
<evidence type="ECO:0000256" key="1">
    <source>
        <dbReference type="ARBA" id="ARBA00004141"/>
    </source>
</evidence>
<evidence type="ECO:0000256" key="2">
    <source>
        <dbReference type="ARBA" id="ARBA00009012"/>
    </source>
</evidence>
<dbReference type="GO" id="GO:0016020">
    <property type="term" value="C:membrane"/>
    <property type="evidence" value="ECO:0007669"/>
    <property type="project" value="UniProtKB-SubCell"/>
</dbReference>
<feature type="transmembrane region" description="Helical" evidence="6">
    <location>
        <begin position="74"/>
        <end position="95"/>
    </location>
</feature>
<evidence type="ECO:0000313" key="8">
    <source>
        <dbReference type="Proteomes" id="UP000243650"/>
    </source>
</evidence>
<evidence type="ECO:0000256" key="5">
    <source>
        <dbReference type="ARBA" id="ARBA00023136"/>
    </source>
</evidence>
<evidence type="ECO:0008006" key="9">
    <source>
        <dbReference type="Google" id="ProtNLM"/>
    </source>
</evidence>
<gene>
    <name evidence="7" type="ORF">C6I21_01745</name>
</gene>
<evidence type="ECO:0000256" key="4">
    <source>
        <dbReference type="ARBA" id="ARBA00022989"/>
    </source>
</evidence>
<dbReference type="RefSeq" id="WP_105957711.1">
    <property type="nucleotide sequence ID" value="NZ_PVNS01000002.1"/>
</dbReference>
<keyword evidence="5 6" id="KW-0472">Membrane</keyword>
<sequence length="256" mass="26263">MTAWLVIGLAAAAAWKLRTLTISGALCAWVTGGLIWSGGGASGFFLLGAFFLSSVLLEMLFSREKKEKSGETRSGAQVAANGGAAACFFGLALLLPEWSQVLYTGAAASLAFAASDTWASTAGRAVGGRPAFIISRSPAPPGRSGGVTKIGTAFGAAGAVFIAASAWMTGVVSSFEWALFTAGAGFTGQVLDAVLGERFQQLFKLEDGTLTEEPPPDTKSIRVKGWRGWSNTTVNAVSSSITGIAAAAVVLLSSLW</sequence>
<dbReference type="PANTHER" id="PTHR13353:SF5">
    <property type="entry name" value="TRANSMEMBRANE PROTEIN 19"/>
    <property type="match status" value="1"/>
</dbReference>
<accession>A0A2P6MKA3</accession>
<keyword evidence="3 6" id="KW-0812">Transmembrane</keyword>
<dbReference type="AlphaFoldDB" id="A0A2P6MKA3"/>
<name>A0A2P6MKA3_ALKUR</name>
<dbReference type="InterPro" id="IPR002794">
    <property type="entry name" value="DUF92_TMEM19"/>
</dbReference>
<dbReference type="Proteomes" id="UP000243650">
    <property type="component" value="Unassembled WGS sequence"/>
</dbReference>
<evidence type="ECO:0000313" key="7">
    <source>
        <dbReference type="EMBL" id="PRO66675.1"/>
    </source>
</evidence>
<comment type="similarity">
    <text evidence="2">Belongs to the TMEM19 family.</text>
</comment>
<dbReference type="Pfam" id="PF01940">
    <property type="entry name" value="DUF92"/>
    <property type="match status" value="1"/>
</dbReference>
<keyword evidence="8" id="KW-1185">Reference proteome</keyword>
<evidence type="ECO:0000256" key="6">
    <source>
        <dbReference type="SAM" id="Phobius"/>
    </source>
</evidence>
<dbReference type="PANTHER" id="PTHR13353">
    <property type="entry name" value="TRANSMEMBRANE PROTEIN 19"/>
    <property type="match status" value="1"/>
</dbReference>
<protein>
    <recommendedName>
        <fullName evidence="9">DUF92 domain-containing protein</fullName>
    </recommendedName>
</protein>
<keyword evidence="4 6" id="KW-1133">Transmembrane helix</keyword>
<proteinExistence type="inferred from homology"/>
<evidence type="ECO:0000256" key="3">
    <source>
        <dbReference type="ARBA" id="ARBA00022692"/>
    </source>
</evidence>
<organism evidence="7 8">
    <name type="scientific">Alkalicoccus urumqiensis</name>
    <name type="common">Bacillus urumqiensis</name>
    <dbReference type="NCBI Taxonomy" id="1548213"/>
    <lineage>
        <taxon>Bacteria</taxon>
        <taxon>Bacillati</taxon>
        <taxon>Bacillota</taxon>
        <taxon>Bacilli</taxon>
        <taxon>Bacillales</taxon>
        <taxon>Bacillaceae</taxon>
        <taxon>Alkalicoccus</taxon>
    </lineage>
</organism>
<comment type="subcellular location">
    <subcellularLocation>
        <location evidence="1">Membrane</location>
        <topology evidence="1">Multi-pass membrane protein</topology>
    </subcellularLocation>
</comment>
<comment type="caution">
    <text evidence="7">The sequence shown here is derived from an EMBL/GenBank/DDBJ whole genome shotgun (WGS) entry which is preliminary data.</text>
</comment>
<feature type="transmembrane region" description="Helical" evidence="6">
    <location>
        <begin position="147"/>
        <end position="168"/>
    </location>
</feature>